<evidence type="ECO:0000313" key="2">
    <source>
        <dbReference type="EMBL" id="MPC93995.1"/>
    </source>
</evidence>
<dbReference type="Proteomes" id="UP000324222">
    <property type="component" value="Unassembled WGS sequence"/>
</dbReference>
<feature type="compositionally biased region" description="Acidic residues" evidence="1">
    <location>
        <begin position="20"/>
        <end position="40"/>
    </location>
</feature>
<sequence>MHITIKETCIGVPTYHIQQEEEEEEEEEEKEKEGEEEEEEKGGRRIKETCIQAATSQTLPTVIHVY</sequence>
<comment type="caution">
    <text evidence="2">The sequence shown here is derived from an EMBL/GenBank/DDBJ whole genome shotgun (WGS) entry which is preliminary data.</text>
</comment>
<keyword evidence="3" id="KW-1185">Reference proteome</keyword>
<proteinExistence type="predicted"/>
<dbReference type="EMBL" id="VSRR010096904">
    <property type="protein sequence ID" value="MPC93995.1"/>
    <property type="molecule type" value="Genomic_DNA"/>
</dbReference>
<evidence type="ECO:0000256" key="1">
    <source>
        <dbReference type="SAM" id="MobiDB-lite"/>
    </source>
</evidence>
<organism evidence="2 3">
    <name type="scientific">Portunus trituberculatus</name>
    <name type="common">Swimming crab</name>
    <name type="synonym">Neptunus trituberculatus</name>
    <dbReference type="NCBI Taxonomy" id="210409"/>
    <lineage>
        <taxon>Eukaryota</taxon>
        <taxon>Metazoa</taxon>
        <taxon>Ecdysozoa</taxon>
        <taxon>Arthropoda</taxon>
        <taxon>Crustacea</taxon>
        <taxon>Multicrustacea</taxon>
        <taxon>Malacostraca</taxon>
        <taxon>Eumalacostraca</taxon>
        <taxon>Eucarida</taxon>
        <taxon>Decapoda</taxon>
        <taxon>Pleocyemata</taxon>
        <taxon>Brachyura</taxon>
        <taxon>Eubrachyura</taxon>
        <taxon>Portunoidea</taxon>
        <taxon>Portunidae</taxon>
        <taxon>Portuninae</taxon>
        <taxon>Portunus</taxon>
    </lineage>
</organism>
<protein>
    <submittedName>
        <fullName evidence="2">Uncharacterized protein</fullName>
    </submittedName>
</protein>
<reference evidence="2 3" key="1">
    <citation type="submission" date="2019-05" db="EMBL/GenBank/DDBJ databases">
        <title>Another draft genome of Portunus trituberculatus and its Hox gene families provides insights of decapod evolution.</title>
        <authorList>
            <person name="Jeong J.-H."/>
            <person name="Song I."/>
            <person name="Kim S."/>
            <person name="Choi T."/>
            <person name="Kim D."/>
            <person name="Ryu S."/>
            <person name="Kim W."/>
        </authorList>
    </citation>
    <scope>NUCLEOTIDE SEQUENCE [LARGE SCALE GENOMIC DNA]</scope>
    <source>
        <tissue evidence="2">Muscle</tissue>
    </source>
</reference>
<dbReference type="AlphaFoldDB" id="A0A5B7JHC3"/>
<accession>A0A5B7JHC3</accession>
<feature type="region of interest" description="Disordered" evidence="1">
    <location>
        <begin position="1"/>
        <end position="46"/>
    </location>
</feature>
<evidence type="ECO:0000313" key="3">
    <source>
        <dbReference type="Proteomes" id="UP000324222"/>
    </source>
</evidence>
<gene>
    <name evidence="2" type="ORF">E2C01_089145</name>
</gene>
<name>A0A5B7JHC3_PORTR</name>